<organism evidence="1 2">
    <name type="scientific">Opisthorchis viverrini</name>
    <name type="common">Southeast Asian liver fluke</name>
    <dbReference type="NCBI Taxonomy" id="6198"/>
    <lineage>
        <taxon>Eukaryota</taxon>
        <taxon>Metazoa</taxon>
        <taxon>Spiralia</taxon>
        <taxon>Lophotrochozoa</taxon>
        <taxon>Platyhelminthes</taxon>
        <taxon>Trematoda</taxon>
        <taxon>Digenea</taxon>
        <taxon>Opisthorchiida</taxon>
        <taxon>Opisthorchiata</taxon>
        <taxon>Opisthorchiidae</taxon>
        <taxon>Opisthorchis</taxon>
    </lineage>
</organism>
<gene>
    <name evidence="1" type="ORF">T265_02828</name>
</gene>
<keyword evidence="2" id="KW-1185">Reference proteome</keyword>
<protein>
    <submittedName>
        <fullName evidence="1">Uncharacterized protein</fullName>
    </submittedName>
</protein>
<evidence type="ECO:0000313" key="1">
    <source>
        <dbReference type="EMBL" id="KER30787.1"/>
    </source>
</evidence>
<name>A0A074ZXU6_OPIVI</name>
<dbReference type="GeneID" id="20317016"/>
<proteinExistence type="predicted"/>
<dbReference type="RefSeq" id="XP_009165436.1">
    <property type="nucleotide sequence ID" value="XM_009167172.1"/>
</dbReference>
<accession>A0A074ZXU6</accession>
<dbReference type="Proteomes" id="UP000054324">
    <property type="component" value="Unassembled WGS sequence"/>
</dbReference>
<sequence length="113" mass="12939">MTEIIGRLFEFTPYGVRFFVAWNVNGAALYNEKSHNKPDVEVVGAEKEELAGPCGKEDSPESEGSEIQDVFSYIHGARYKEGRNVTHGLRAQQEEMNTNIYPKREVNERKQQF</sequence>
<evidence type="ECO:0000313" key="2">
    <source>
        <dbReference type="Proteomes" id="UP000054324"/>
    </source>
</evidence>
<dbReference type="KEGG" id="ovi:T265_02828"/>
<reference evidence="1 2" key="1">
    <citation type="submission" date="2013-11" db="EMBL/GenBank/DDBJ databases">
        <title>Opisthorchis viverrini - life in the bile duct.</title>
        <authorList>
            <person name="Young N.D."/>
            <person name="Nagarajan N."/>
            <person name="Lin S.J."/>
            <person name="Korhonen P.K."/>
            <person name="Jex A.R."/>
            <person name="Hall R.S."/>
            <person name="Safavi-Hemami H."/>
            <person name="Kaewkong W."/>
            <person name="Bertrand D."/>
            <person name="Gao S."/>
            <person name="Seet Q."/>
            <person name="Wongkham S."/>
            <person name="Teh B.T."/>
            <person name="Wongkham C."/>
            <person name="Intapan P.M."/>
            <person name="Maleewong W."/>
            <person name="Yang X."/>
            <person name="Hu M."/>
            <person name="Wang Z."/>
            <person name="Hofmann A."/>
            <person name="Sternberg P.W."/>
            <person name="Tan P."/>
            <person name="Wang J."/>
            <person name="Gasser R.B."/>
        </authorList>
    </citation>
    <scope>NUCLEOTIDE SEQUENCE [LARGE SCALE GENOMIC DNA]</scope>
</reference>
<dbReference type="CTD" id="20317016"/>
<dbReference type="EMBL" id="KL596655">
    <property type="protein sequence ID" value="KER30787.1"/>
    <property type="molecule type" value="Genomic_DNA"/>
</dbReference>
<dbReference type="AlphaFoldDB" id="A0A074ZXU6"/>